<evidence type="ECO:0000313" key="5">
    <source>
        <dbReference type="RefSeq" id="XP_018327658.1"/>
    </source>
</evidence>
<dbReference type="SMART" id="SM00494">
    <property type="entry name" value="ChtBD2"/>
    <property type="match status" value="1"/>
</dbReference>
<feature type="transmembrane region" description="Helical" evidence="2">
    <location>
        <begin position="12"/>
        <end position="32"/>
    </location>
</feature>
<keyword evidence="2" id="KW-0812">Transmembrane</keyword>
<evidence type="ECO:0000256" key="1">
    <source>
        <dbReference type="SAM" id="MobiDB-lite"/>
    </source>
</evidence>
<proteinExistence type="predicted"/>
<dbReference type="AlphaFoldDB" id="A0A1W4X5J3"/>
<accession>A0A1W4X5J3</accession>
<feature type="region of interest" description="Disordered" evidence="1">
    <location>
        <begin position="369"/>
        <end position="406"/>
    </location>
</feature>
<dbReference type="GO" id="GO:0005576">
    <property type="term" value="C:extracellular region"/>
    <property type="evidence" value="ECO:0007669"/>
    <property type="project" value="InterPro"/>
</dbReference>
<feature type="compositionally biased region" description="Polar residues" evidence="1">
    <location>
        <begin position="396"/>
        <end position="405"/>
    </location>
</feature>
<dbReference type="GO" id="GO:0008061">
    <property type="term" value="F:chitin binding"/>
    <property type="evidence" value="ECO:0007669"/>
    <property type="project" value="InterPro"/>
</dbReference>
<dbReference type="InterPro" id="IPR002557">
    <property type="entry name" value="Chitin-bd_dom"/>
</dbReference>
<sequence>MSAAVAERYRMILLIITEIHLVCVATVSPIMVREISSKTNLEMLASPSTDKYKISSQKSIENVTVTDDERYKRILPYLEFYSQKAPIEDHRMLTVAQYNEGNPKIHFVVPIEPGKRYKNPQSNRQKQQKEIFVQFTKYNAQPGPFVPIAKKPPPPPPNFSEIYDKLSQLKMLQLNSLEAPTYTRIKSIKPLAPRPFVSIQAIGNLGKGPPINHDRNKPAKTIIYVPPTPLRNDYFQTNPNEFYPVQVQENKKHQNDYYDSFKESALTHNNNQYFYEHPIVVKDNPQSTYVPIKVNQQHGTTGYEHQSYYDPQLSDYYIQQEPHQQPKYELINRNVNHPTAPIVYEDEYRNDYDDMAENPSKIYPILEYGTKHQKQEQTTPKVTSISSTIRPKLQKESNNQQTTDSIVPVPPKLVEIISQNTMKYYQNTPSSADSVPNLSEETAKKNSLNTGLTMVPNYQSPTNHKEDPEVNVLDYDRSSESDYKNSVDSSESDSSLNSLLKKLQETNTLPKTFTVENIDNSIKTLVHILSSLKKHKKLLQPVVSNDNDQYDDIENEAEGPISSENFPGDTPEGGTPGRPGIDYPALSAIPHTSFDCNTQRYKGFFADPETQCQVWHYCDLNGGQASFLCPNGTTFSQVALTCDWWYNVKCANTPQLYVLNERLYKYIIPLTPKFPEDYSGPLVDKYLAIKFKEMEEKMKKQKKGKKPSEQKADSEEETTSSEETDPLTKDKKEDGSIDPSIVTLSEVNQ</sequence>
<dbReference type="RefSeq" id="XP_018327658.1">
    <property type="nucleotide sequence ID" value="XM_018472156.2"/>
</dbReference>
<dbReference type="Gene3D" id="2.170.140.10">
    <property type="entry name" value="Chitin binding domain"/>
    <property type="match status" value="1"/>
</dbReference>
<feature type="region of interest" description="Disordered" evidence="1">
    <location>
        <begin position="552"/>
        <end position="575"/>
    </location>
</feature>
<feature type="compositionally biased region" description="Polar residues" evidence="1">
    <location>
        <begin position="376"/>
        <end position="389"/>
    </location>
</feature>
<feature type="compositionally biased region" description="Acidic residues" evidence="1">
    <location>
        <begin position="714"/>
        <end position="725"/>
    </location>
</feature>
<gene>
    <name evidence="5" type="primary">LOC108738644</name>
</gene>
<keyword evidence="2" id="KW-1133">Transmembrane helix</keyword>
<dbReference type="Proteomes" id="UP000192223">
    <property type="component" value="Unplaced"/>
</dbReference>
<dbReference type="SUPFAM" id="SSF57625">
    <property type="entry name" value="Invertebrate chitin-binding proteins"/>
    <property type="match status" value="1"/>
</dbReference>
<feature type="domain" description="Chitin-binding type-2" evidence="3">
    <location>
        <begin position="593"/>
        <end position="652"/>
    </location>
</feature>
<protein>
    <submittedName>
        <fullName evidence="5">Uncharacterized protein LOC108738644 isoform X1</fullName>
    </submittedName>
</protein>
<evidence type="ECO:0000259" key="3">
    <source>
        <dbReference type="PROSITE" id="PS50940"/>
    </source>
</evidence>
<dbReference type="PANTHER" id="PTHR22933">
    <property type="entry name" value="FI18007P1-RELATED"/>
    <property type="match status" value="1"/>
</dbReference>
<feature type="compositionally biased region" description="Polar residues" evidence="1">
    <location>
        <begin position="427"/>
        <end position="462"/>
    </location>
</feature>
<dbReference type="Pfam" id="PF01607">
    <property type="entry name" value="CBM_14"/>
    <property type="match status" value="1"/>
</dbReference>
<reference evidence="5" key="1">
    <citation type="submission" date="2025-08" db="UniProtKB">
        <authorList>
            <consortium name="RefSeq"/>
        </authorList>
    </citation>
    <scope>IDENTIFICATION</scope>
    <source>
        <tissue evidence="5">Entire body</tissue>
    </source>
</reference>
<dbReference type="InterPro" id="IPR052976">
    <property type="entry name" value="Scoloptoxin-like"/>
</dbReference>
<dbReference type="InterPro" id="IPR036508">
    <property type="entry name" value="Chitin-bd_dom_sf"/>
</dbReference>
<dbReference type="STRING" id="224129.A0A1W4X5J3"/>
<keyword evidence="2" id="KW-0472">Membrane</keyword>
<dbReference type="OrthoDB" id="541276at2759"/>
<dbReference type="KEGG" id="apln:108738644"/>
<dbReference type="GeneID" id="108738644"/>
<feature type="region of interest" description="Disordered" evidence="1">
    <location>
        <begin position="427"/>
        <end position="470"/>
    </location>
</feature>
<feature type="region of interest" description="Disordered" evidence="1">
    <location>
        <begin position="697"/>
        <end position="749"/>
    </location>
</feature>
<feature type="compositionally biased region" description="Basic and acidic residues" evidence="1">
    <location>
        <begin position="726"/>
        <end position="735"/>
    </location>
</feature>
<dbReference type="PANTHER" id="PTHR22933:SF18">
    <property type="match status" value="1"/>
</dbReference>
<organism evidence="4 5">
    <name type="scientific">Agrilus planipennis</name>
    <name type="common">Emerald ash borer</name>
    <name type="synonym">Agrilus marcopoli</name>
    <dbReference type="NCBI Taxonomy" id="224129"/>
    <lineage>
        <taxon>Eukaryota</taxon>
        <taxon>Metazoa</taxon>
        <taxon>Ecdysozoa</taxon>
        <taxon>Arthropoda</taxon>
        <taxon>Hexapoda</taxon>
        <taxon>Insecta</taxon>
        <taxon>Pterygota</taxon>
        <taxon>Neoptera</taxon>
        <taxon>Endopterygota</taxon>
        <taxon>Coleoptera</taxon>
        <taxon>Polyphaga</taxon>
        <taxon>Elateriformia</taxon>
        <taxon>Buprestoidea</taxon>
        <taxon>Buprestidae</taxon>
        <taxon>Agrilinae</taxon>
        <taxon>Agrilus</taxon>
    </lineage>
</organism>
<name>A0A1W4X5J3_AGRPL</name>
<dbReference type="PROSITE" id="PS50940">
    <property type="entry name" value="CHIT_BIND_II"/>
    <property type="match status" value="1"/>
</dbReference>
<dbReference type="InParanoid" id="A0A1W4X5J3"/>
<keyword evidence="4" id="KW-1185">Reference proteome</keyword>
<evidence type="ECO:0000256" key="2">
    <source>
        <dbReference type="SAM" id="Phobius"/>
    </source>
</evidence>
<evidence type="ECO:0000313" key="4">
    <source>
        <dbReference type="Proteomes" id="UP000192223"/>
    </source>
</evidence>